<dbReference type="SMART" id="SM00857">
    <property type="entry name" value="Resolvase"/>
    <property type="match status" value="1"/>
</dbReference>
<comment type="caution">
    <text evidence="7">The sequence shown here is derived from an EMBL/GenBank/DDBJ whole genome shotgun (WGS) entry which is preliminary data.</text>
</comment>
<dbReference type="Pfam" id="PF00239">
    <property type="entry name" value="Resolvase"/>
    <property type="match status" value="1"/>
</dbReference>
<keyword evidence="2" id="KW-0238">DNA-binding</keyword>
<dbReference type="InterPro" id="IPR036162">
    <property type="entry name" value="Resolvase-like_N_sf"/>
</dbReference>
<proteinExistence type="predicted"/>
<feature type="region of interest" description="Disordered" evidence="5">
    <location>
        <begin position="108"/>
        <end position="144"/>
    </location>
</feature>
<sequence>MIIGYARVSDGGSQRHDLQMDALHAAGCERVFVEAASGARTDRPELRKALEIARPGDVIVTYRLDRIGRSLKHLIEIAEDLQRWEIGLRSLIYGKVSGTMVQKLRRTRLDHAAGDDPDDAGRDRRGNRVGDRQAHAAGAGDRDQKTTVLSRPACYALAGWRCGGRRCNLSA</sequence>
<evidence type="ECO:0000256" key="2">
    <source>
        <dbReference type="ARBA" id="ARBA00023125"/>
    </source>
</evidence>
<dbReference type="PANTHER" id="PTHR30461">
    <property type="entry name" value="DNA-INVERTASE FROM LAMBDOID PROPHAGE"/>
    <property type="match status" value="1"/>
</dbReference>
<dbReference type="Gene3D" id="3.40.50.1390">
    <property type="entry name" value="Resolvase, N-terminal catalytic domain"/>
    <property type="match status" value="1"/>
</dbReference>
<dbReference type="EMBL" id="ADVL01000281">
    <property type="protein sequence ID" value="EFH12084.1"/>
    <property type="molecule type" value="Genomic_DNA"/>
</dbReference>
<dbReference type="GO" id="GO:0000150">
    <property type="term" value="F:DNA strand exchange activity"/>
    <property type="evidence" value="ECO:0007669"/>
    <property type="project" value="InterPro"/>
</dbReference>
<reference evidence="7 8" key="1">
    <citation type="submission" date="2010-04" db="EMBL/GenBank/DDBJ databases">
        <authorList>
            <person name="Qin X."/>
            <person name="Bachman B."/>
            <person name="Battles P."/>
            <person name="Bell A."/>
            <person name="Bess C."/>
            <person name="Bickham C."/>
            <person name="Chaboub L."/>
            <person name="Chen D."/>
            <person name="Coyle M."/>
            <person name="Deiros D.R."/>
            <person name="Dinh H."/>
            <person name="Forbes L."/>
            <person name="Fowler G."/>
            <person name="Francisco L."/>
            <person name="Fu Q."/>
            <person name="Gubbala S."/>
            <person name="Hale W."/>
            <person name="Han Y."/>
            <person name="Hemphill L."/>
            <person name="Highlander S.K."/>
            <person name="Hirani K."/>
            <person name="Hogues M."/>
            <person name="Jackson L."/>
            <person name="Jakkamsetti A."/>
            <person name="Javaid M."/>
            <person name="Jiang H."/>
            <person name="Korchina V."/>
            <person name="Kovar C."/>
            <person name="Lara F."/>
            <person name="Lee S."/>
            <person name="Mata R."/>
            <person name="Mathew T."/>
            <person name="Moen C."/>
            <person name="Morales K."/>
            <person name="Munidasa M."/>
            <person name="Nazareth L."/>
            <person name="Ngo R."/>
            <person name="Nguyen L."/>
            <person name="Okwuonu G."/>
            <person name="Ongeri F."/>
            <person name="Patil S."/>
            <person name="Petrosino J."/>
            <person name="Pham C."/>
            <person name="Pham P."/>
            <person name="Pu L.-L."/>
            <person name="Puazo M."/>
            <person name="Raj R."/>
            <person name="Reid J."/>
            <person name="Rouhana J."/>
            <person name="Saada N."/>
            <person name="Shang Y."/>
            <person name="Simmons D."/>
            <person name="Thornton R."/>
            <person name="Warren J."/>
            <person name="Weissenberger G."/>
            <person name="Zhang J."/>
            <person name="Zhang L."/>
            <person name="Zhou C."/>
            <person name="Zhu D."/>
            <person name="Muzny D."/>
            <person name="Worley K."/>
            <person name="Gibbs R."/>
        </authorList>
    </citation>
    <scope>NUCLEOTIDE SEQUENCE [LARGE SCALE GENOMIC DNA]</scope>
    <source>
        <strain evidence="7 8">ATCC 49957</strain>
    </source>
</reference>
<dbReference type="SUPFAM" id="SSF53041">
    <property type="entry name" value="Resolvase-like"/>
    <property type="match status" value="1"/>
</dbReference>
<evidence type="ECO:0000256" key="4">
    <source>
        <dbReference type="PIRSR" id="PIRSR606118-50"/>
    </source>
</evidence>
<dbReference type="GO" id="GO:0015074">
    <property type="term" value="P:DNA integration"/>
    <property type="evidence" value="ECO:0007669"/>
    <property type="project" value="UniProtKB-KW"/>
</dbReference>
<dbReference type="InterPro" id="IPR006119">
    <property type="entry name" value="Resolv_N"/>
</dbReference>
<feature type="active site" description="O-(5'-phospho-DNA)-serine intermediate" evidence="4">
    <location>
        <position position="9"/>
    </location>
</feature>
<evidence type="ECO:0000259" key="6">
    <source>
        <dbReference type="PROSITE" id="PS51736"/>
    </source>
</evidence>
<keyword evidence="8" id="KW-1185">Reference proteome</keyword>
<dbReference type="PROSITE" id="PS51736">
    <property type="entry name" value="RECOMBINASES_3"/>
    <property type="match status" value="1"/>
</dbReference>
<protein>
    <submittedName>
        <fullName evidence="7">Resolvase, N-terminal domain protein</fullName>
    </submittedName>
</protein>
<dbReference type="InterPro" id="IPR050639">
    <property type="entry name" value="SSR_resolvase"/>
</dbReference>
<keyword evidence="1" id="KW-0229">DNA integration</keyword>
<dbReference type="OrthoDB" id="9800103at2"/>
<evidence type="ECO:0000256" key="5">
    <source>
        <dbReference type="SAM" id="MobiDB-lite"/>
    </source>
</evidence>
<dbReference type="PANTHER" id="PTHR30461:SF2">
    <property type="entry name" value="SERINE RECOMBINASE PINE-RELATED"/>
    <property type="match status" value="1"/>
</dbReference>
<gene>
    <name evidence="7" type="primary">pin</name>
    <name evidence="7" type="ORF">HMPREF0731_1698</name>
</gene>
<evidence type="ECO:0000313" key="7">
    <source>
        <dbReference type="EMBL" id="EFH12084.1"/>
    </source>
</evidence>
<organism evidence="7 8">
    <name type="scientific">Pseudoroseomonas cervicalis ATCC 49957</name>
    <dbReference type="NCBI Taxonomy" id="525371"/>
    <lineage>
        <taxon>Bacteria</taxon>
        <taxon>Pseudomonadati</taxon>
        <taxon>Pseudomonadota</taxon>
        <taxon>Alphaproteobacteria</taxon>
        <taxon>Acetobacterales</taxon>
        <taxon>Roseomonadaceae</taxon>
        <taxon>Roseomonas</taxon>
    </lineage>
</organism>
<dbReference type="CDD" id="cd03768">
    <property type="entry name" value="SR_ResInv"/>
    <property type="match status" value="1"/>
</dbReference>
<evidence type="ECO:0000313" key="8">
    <source>
        <dbReference type="Proteomes" id="UP000005324"/>
    </source>
</evidence>
<name>D5RKT8_9PROT</name>
<evidence type="ECO:0000256" key="1">
    <source>
        <dbReference type="ARBA" id="ARBA00022908"/>
    </source>
</evidence>
<dbReference type="HOGENOM" id="CLU_1561709_0_0_5"/>
<dbReference type="Proteomes" id="UP000005324">
    <property type="component" value="Unassembled WGS sequence"/>
</dbReference>
<dbReference type="GO" id="GO:0003677">
    <property type="term" value="F:DNA binding"/>
    <property type="evidence" value="ECO:0007669"/>
    <property type="project" value="UniProtKB-KW"/>
</dbReference>
<evidence type="ECO:0000256" key="3">
    <source>
        <dbReference type="ARBA" id="ARBA00023172"/>
    </source>
</evidence>
<dbReference type="RefSeq" id="WP_007004922.1">
    <property type="nucleotide sequence ID" value="NZ_GG770780.1"/>
</dbReference>
<feature type="domain" description="Resolvase/invertase-type recombinase catalytic" evidence="6">
    <location>
        <begin position="1"/>
        <end position="138"/>
    </location>
</feature>
<dbReference type="AlphaFoldDB" id="D5RKT8"/>
<dbReference type="PROSITE" id="PS00398">
    <property type="entry name" value="RECOMBINASES_2"/>
    <property type="match status" value="1"/>
</dbReference>
<accession>D5RKT8</accession>
<dbReference type="InterPro" id="IPR006118">
    <property type="entry name" value="Recombinase_CS"/>
</dbReference>
<keyword evidence="3" id="KW-0233">DNA recombination</keyword>